<dbReference type="InterPro" id="IPR002109">
    <property type="entry name" value="Glutaredoxin"/>
</dbReference>
<evidence type="ECO:0000313" key="2">
    <source>
        <dbReference type="EMBL" id="WFT75252.1"/>
    </source>
</evidence>
<name>A0ABY8J0Y5_9BACI</name>
<dbReference type="Proteomes" id="UP001221597">
    <property type="component" value="Chromosome"/>
</dbReference>
<accession>A0ABY8J0Y5</accession>
<dbReference type="Pfam" id="PF00462">
    <property type="entry name" value="Glutaredoxin"/>
    <property type="match status" value="1"/>
</dbReference>
<evidence type="ECO:0000313" key="3">
    <source>
        <dbReference type="Proteomes" id="UP001221597"/>
    </source>
</evidence>
<feature type="domain" description="Glutaredoxin" evidence="1">
    <location>
        <begin position="6"/>
        <end position="62"/>
    </location>
</feature>
<dbReference type="CDD" id="cd02976">
    <property type="entry name" value="NrdH"/>
    <property type="match status" value="1"/>
</dbReference>
<dbReference type="Gene3D" id="3.40.30.10">
    <property type="entry name" value="Glutaredoxin"/>
    <property type="match status" value="1"/>
</dbReference>
<proteinExistence type="predicted"/>
<dbReference type="PROSITE" id="PS51354">
    <property type="entry name" value="GLUTAREDOXIN_2"/>
    <property type="match status" value="1"/>
</dbReference>
<evidence type="ECO:0000259" key="1">
    <source>
        <dbReference type="Pfam" id="PF00462"/>
    </source>
</evidence>
<protein>
    <submittedName>
        <fullName evidence="2">Glutaredoxin family protein</fullName>
    </submittedName>
</protein>
<dbReference type="SUPFAM" id="SSF52833">
    <property type="entry name" value="Thioredoxin-like"/>
    <property type="match status" value="1"/>
</dbReference>
<organism evidence="2 3">
    <name type="scientific">Halobacillus naozhouensis</name>
    <dbReference type="NCBI Taxonomy" id="554880"/>
    <lineage>
        <taxon>Bacteria</taxon>
        <taxon>Bacillati</taxon>
        <taxon>Bacillota</taxon>
        <taxon>Bacilli</taxon>
        <taxon>Bacillales</taxon>
        <taxon>Bacillaceae</taxon>
        <taxon>Halobacillus</taxon>
    </lineage>
</organism>
<gene>
    <name evidence="2" type="ORF">P9989_02235</name>
</gene>
<dbReference type="EMBL" id="CP121671">
    <property type="protein sequence ID" value="WFT75252.1"/>
    <property type="molecule type" value="Genomic_DNA"/>
</dbReference>
<dbReference type="RefSeq" id="WP_283077222.1">
    <property type="nucleotide sequence ID" value="NZ_CP121671.1"/>
</dbReference>
<sequence length="92" mass="10729">MIGHEVIVYTSNDCVQCEKVLAKLSKWNIAFEERNISKDERHFKDLKAQRIYATPATFFNSEKILGYQERRLRRALGIPYDATFQKTSNISS</sequence>
<keyword evidence="3" id="KW-1185">Reference proteome</keyword>
<reference evidence="2 3" key="1">
    <citation type="submission" date="2023-04" db="EMBL/GenBank/DDBJ databases">
        <title>Genome sequence of Halobacillus naozhouensis KACC 21980.</title>
        <authorList>
            <person name="Kim S."/>
            <person name="Heo J."/>
            <person name="Kwon S.-W."/>
        </authorList>
    </citation>
    <scope>NUCLEOTIDE SEQUENCE [LARGE SCALE GENOMIC DNA]</scope>
    <source>
        <strain evidence="2 3">KCTC 13234</strain>
    </source>
</reference>
<dbReference type="InterPro" id="IPR036249">
    <property type="entry name" value="Thioredoxin-like_sf"/>
</dbReference>